<dbReference type="Proteomes" id="UP000257004">
    <property type="component" value="Unassembled WGS sequence"/>
</dbReference>
<evidence type="ECO:0000313" key="2">
    <source>
        <dbReference type="Proteomes" id="UP000257004"/>
    </source>
</evidence>
<keyword evidence="2" id="KW-1185">Reference proteome</keyword>
<evidence type="ECO:0000313" key="1">
    <source>
        <dbReference type="EMBL" id="RED24685.1"/>
    </source>
</evidence>
<gene>
    <name evidence="1" type="ORF">BD847_1420</name>
</gene>
<protein>
    <submittedName>
        <fullName evidence="1">Uncharacterized protein</fullName>
    </submittedName>
</protein>
<comment type="caution">
    <text evidence="1">The sequence shown here is derived from an EMBL/GenBank/DDBJ whole genome shotgun (WGS) entry which is preliminary data.</text>
</comment>
<organism evidence="1 2">
    <name type="scientific">Flavobacterium cutihirudinis</name>
    <dbReference type="NCBI Taxonomy" id="1265740"/>
    <lineage>
        <taxon>Bacteria</taxon>
        <taxon>Pseudomonadati</taxon>
        <taxon>Bacteroidota</taxon>
        <taxon>Flavobacteriia</taxon>
        <taxon>Flavobacteriales</taxon>
        <taxon>Flavobacteriaceae</taxon>
        <taxon>Flavobacterium</taxon>
    </lineage>
</organism>
<proteinExistence type="predicted"/>
<dbReference type="InterPro" id="IPR037066">
    <property type="entry name" value="Plug_dom_sf"/>
</dbReference>
<dbReference type="RefSeq" id="WP_115887559.1">
    <property type="nucleotide sequence ID" value="NZ_QRDQ01000008.1"/>
</dbReference>
<name>A0A3D9FV72_9FLAO</name>
<dbReference type="AlphaFoldDB" id="A0A3D9FV72"/>
<sequence length="111" mass="12724">MKQTLLLFSSILLFGCSHPKAFVLNDKNENKYFVLDFINNAFEKNAINKAPLIVINGIPFKYNKDQDTILLPLKKSDIQSLDFLNQNSSRIIYNDKENDGAILITTRTQNE</sequence>
<dbReference type="EMBL" id="QRDQ01000008">
    <property type="protein sequence ID" value="RED24685.1"/>
    <property type="molecule type" value="Genomic_DNA"/>
</dbReference>
<dbReference type="PROSITE" id="PS51257">
    <property type="entry name" value="PROKAR_LIPOPROTEIN"/>
    <property type="match status" value="1"/>
</dbReference>
<dbReference type="OrthoDB" id="1371813at2"/>
<accession>A0A3D9FV72</accession>
<reference evidence="1 2" key="1">
    <citation type="submission" date="2018-07" db="EMBL/GenBank/DDBJ databases">
        <title>Genomic Encyclopedia of Archaeal and Bacterial Type Strains, Phase II (KMG-II): from individual species to whole genera.</title>
        <authorList>
            <person name="Goeker M."/>
        </authorList>
    </citation>
    <scope>NUCLEOTIDE SEQUENCE [LARGE SCALE GENOMIC DNA]</scope>
    <source>
        <strain evidence="1 2">DSM 25795</strain>
    </source>
</reference>
<dbReference type="Gene3D" id="2.170.130.10">
    <property type="entry name" value="TonB-dependent receptor, plug domain"/>
    <property type="match status" value="1"/>
</dbReference>